<reference evidence="2" key="1">
    <citation type="submission" date="2020-05" db="EMBL/GenBank/DDBJ databases">
        <authorList>
            <person name="Chiriac C."/>
            <person name="Salcher M."/>
            <person name="Ghai R."/>
            <person name="Kavagutti S V."/>
        </authorList>
    </citation>
    <scope>NUCLEOTIDE SEQUENCE</scope>
</reference>
<dbReference type="Pfam" id="PF00535">
    <property type="entry name" value="Glycos_transf_2"/>
    <property type="match status" value="1"/>
</dbReference>
<dbReference type="AlphaFoldDB" id="A0A6J6VFY6"/>
<dbReference type="Gene3D" id="1.25.40.10">
    <property type="entry name" value="Tetratricopeptide repeat domain"/>
    <property type="match status" value="1"/>
</dbReference>
<organism evidence="2">
    <name type="scientific">freshwater metagenome</name>
    <dbReference type="NCBI Taxonomy" id="449393"/>
    <lineage>
        <taxon>unclassified sequences</taxon>
        <taxon>metagenomes</taxon>
        <taxon>ecological metagenomes</taxon>
    </lineage>
</organism>
<protein>
    <submittedName>
        <fullName evidence="2">Unannotated protein</fullName>
    </submittedName>
</protein>
<name>A0A6J6VFY6_9ZZZZ</name>
<dbReference type="EMBL" id="CAEZYR010000182">
    <property type="protein sequence ID" value="CAB4771070.1"/>
    <property type="molecule type" value="Genomic_DNA"/>
</dbReference>
<evidence type="ECO:0000313" key="2">
    <source>
        <dbReference type="EMBL" id="CAB4771070.1"/>
    </source>
</evidence>
<feature type="domain" description="Glycosyltransferase 2-like" evidence="1">
    <location>
        <begin position="9"/>
        <end position="133"/>
    </location>
</feature>
<dbReference type="PANTHER" id="PTHR43630:SF2">
    <property type="entry name" value="GLYCOSYLTRANSFERASE"/>
    <property type="match status" value="1"/>
</dbReference>
<evidence type="ECO:0000259" key="1">
    <source>
        <dbReference type="Pfam" id="PF00535"/>
    </source>
</evidence>
<proteinExistence type="predicted"/>
<sequence>MAPRICLNMIVKDESPVIGRCLDSVRPLIDSWVIVDTGSTDGTQDLIRRHFADLPGELHERAWRNFGHNRSEALALARGKADYVLIMDADDELEIRDDVDKAALEADAYDVTFLGGGIEFVRSILLSNRLPWRFEGVLHEYVTADGEYSRGHFPGARVIEHREGARTRGVSGDVKYGRDAVVLEAALLDEPDNARYVFYLAQSYRDSSQPAKALAAYERRARMCGWDEELWYSLYQMAKLSETLELDPAVVIYRYLEAYQNRPTRAEPLADLARFHRIRSEWALAHLFASQSLDIERPADRLFVGSACYDWICLDEYAIACYWIGDHSECQRVCRKLLASPLLPENERERVSANLDHSLRAAPPA</sequence>
<accession>A0A6J6VFY6</accession>
<dbReference type="SUPFAM" id="SSF48452">
    <property type="entry name" value="TPR-like"/>
    <property type="match status" value="1"/>
</dbReference>
<dbReference type="InterPro" id="IPR011990">
    <property type="entry name" value="TPR-like_helical_dom_sf"/>
</dbReference>
<dbReference type="InterPro" id="IPR001173">
    <property type="entry name" value="Glyco_trans_2-like"/>
</dbReference>
<gene>
    <name evidence="2" type="ORF">UFOPK2754_03096</name>
</gene>
<dbReference type="PANTHER" id="PTHR43630">
    <property type="entry name" value="POLY-BETA-1,6-N-ACETYL-D-GLUCOSAMINE SYNTHASE"/>
    <property type="match status" value="1"/>
</dbReference>
<dbReference type="Gene3D" id="3.90.550.10">
    <property type="entry name" value="Spore Coat Polysaccharide Biosynthesis Protein SpsA, Chain A"/>
    <property type="match status" value="1"/>
</dbReference>
<dbReference type="InterPro" id="IPR029044">
    <property type="entry name" value="Nucleotide-diphossugar_trans"/>
</dbReference>
<dbReference type="SUPFAM" id="SSF53448">
    <property type="entry name" value="Nucleotide-diphospho-sugar transferases"/>
    <property type="match status" value="1"/>
</dbReference>